<evidence type="ECO:0000256" key="2">
    <source>
        <dbReference type="ARBA" id="ARBA00022630"/>
    </source>
</evidence>
<sequence length="2651" mass="313914">MFIRFNKFLKLKVSFYSLLLLLLFIIYIFFFCSPCYAYNFSKVKQTFLWPYSPPKIKRGNHLKSSQISEKCPCNNVKKNYDVIVIGGGHSGCEASYISAKSNAMTLLVTQNKETIGEMSCNPSIGGIGKGILVKEIDALGGLMGKVIDKSGIHFKILNMKKGLAVRGHRAQADRDLYNYYMKEYLYNTPNLDILENSVQSLLIDTYEDKNNNNDNINDYNNNVKKKKIYGIKNKCSCEIYSHNVILTTGTFLGGICHIGKDKYIGGRIKRLINNFDLKMKKGNIESIKTNDEPIIKQDKLKKINQNGESTINNMHNNYNEDNKKYINYEENLNIPFEKLIESSTKNIAQQLRENNFEIKRMKTGTPPRLDINSINFHVLEREDTEKDYPFYFSFLNMNKINNNKTLPCYKTYTNLKTHELVRNNLAQLPDYDSFDKFGNGPRYCPSIAKKVMKFSEKKKHIIWIEPEGFNNKLIYPNGLSSAYPIHIQKDIINSIKGLENAQIVFPAYDVEYYYVNPKCLNYTLETKNVKGLFLAGQICGTTGYEEAACQGIVAGINAALNSKKDNNKYNNNNNNENNNNHNINNDEVNKFILKRNESYIGVLIHDLINKGITEPYRMFTSRAEYRLFLRPDNCDIRLTPKANQLGIVSKERIYMLRQKYSSVNKFIYVFKKILINEDNPNSTYENMNKSNTYINETKEIKKNIKHNVNQELQHIDKLNPNNLIYSKNDNNHINTIETNIREKQFEASNNYNKQNDELLQTYNHIDNEKNILKKENKLSLNTKLFNSKNNSNINYTHHDNKNIKSLYNILKSGVEYPLNDLLHGIKNLHNQEQFKNYLSKHIYPLDIYKDIYTRDPSFFNSDDVLINIATLETACAEIKYSSYLKKQFQEIRKINDNFDLVIPRDLKYDRISNSIDHIMILDKFKNIVNLSNSNTEKEEGKNAEINENNDPNTQLAHEPSIVEADEKTFFDEMLGAPQYTYDEFLQVLKNPIEERGDTEDMKKHWGYPRRWKHWGYPRRWKVILWDLHIQNYMNNDFNAFVDFDFGGNREECRIQRGSTMKIYAKGKTKNCLRTPVVTNVATEQKKNMNFRNVFEYRGSYLDLENEKLRIRVWEYKQFTLNKLEGIYEEPLLSFAVGEIYNETTLYKFIKDSRVKRCRLYFQLYFQELYDFELSFLNWSFSDLLSSSYIQAKSYNYLSNKNNVKKRYIDDTSCNIFPHMCKNFKRFHKKKIYRKVRNYDIDKNFSFNTALSDDSDERKNKNDRTIKNLEKLFVRNLTLMQNIEENEDMSYKNLQNINLPNPRVTITLSHTPKGHEGLNIISIEQKSIRFPIWENLGEIYFRGTLRDLDVSYLNIKVEDMSAPKSAREIGTCQISLKGIVDYPYVMHELEAPSWLVKEAKYEGWENKLNEWKLGTVEGKVIINRVPRYRQRGDIYHIDSKQPYLIVHIFNIDKIITVDNIKELDTYVEVSFDETSRRTRLMKKTLSPNYDSQISIPLRFNNKNDINYENLSKKGLIYIDVWGKSEDIVYIGGISISPYEIFFNEKNVRRNKTKLEHIDLETNVKITYDTVVYRGCKKLCFLHDDQRMSNIHFSIWTYPDILGNSTNQKKIVAPVSFNTTMNFPIKLAEKYNKLKKLFMEVLKTIKSIPENCTDVNTSTRFYNYELINQRKEKHFLPTLITSIKSPYCAESMNAIFHYVRCIPFIHKKENIIFTPDFTLQLKGGNALDHSLLLCSLFLGIPVLAFVCFGTLWDKQKHSWVATFEYNDEKNYGIVKFWETTTGNVYILKKRFIDHNRLKGLELKLKESKYKSHLRNGFLQRYENNTDINYIKEQTKRHIKQLFKNRINDIPIGGPSLPYKTIDLIFNHKNIYVNLQHSSPLNIWYDYWKFDFWFPFSSIEYNLQPSFTIKSFTHKMEDMELDKIAKELRTNIEKNINIYRASRNLSTRWNRDETLEIFLQVGLELLHQLNTSRKEDVLLAKLKIEDWKKALYHKVPQSHRLLGFPYHFNTYKSKFISDKLISTLAILESRDRSLCLSLAVCLYSLPGNFISCYIYIITCVKITQRELRKMEIIKEKAQRMAEIKNSQKKKKSSDDQNIDIKTMDDVEEKETFSSTNLDDTLHDEHTDIDTEKKKHEKDNYKNKKIKNTKLKDANIDNEEKDDHHHITDKKVSKSSDLIHSFDKNDISKNTFDKEEFINNLDKDKKYSSFKKGNVVNKKVSIKNEPSINIYEDHKIYDDENISNNIDNMENNQDEIYNLRQGKTIINEFQQVKKPQKYTINEKRDDIKTKKKRSKEKKKQDKLEFEKLIQSNAYFEQEKKKLQEDIKKLEKDKEQFQKEKIRREEKEKQLLLEEKIKLQKEKELFENEKLERKMSYMLKINELEKKKNERNKMEKSYKRMIQKDKEKKKKKESRDKIRRGEEEKMKEQMKREKKMRREEKKKRVQEPIKIDEIQVYDIIKNEKMKKKEEKEEKKRKKKKEDIEDKYKIGKEASLDENNNERQIKSKNIQEISDYEYKNIKENKNLNKFDEKLDLNQIYSKASNFYDNQEKKRRTIKVHANRKENSDSTFSHIDDSIKNKKEYLEDSNIARYLYEKRKHDLIGKGNYNFDEPHYGKKMNNVAYQDIKGSNLFKGFIEEPSSKKSPQKKKIVIVRKN</sequence>
<name>A0A024WLX5_PLAFA</name>
<evidence type="ECO:0000259" key="5">
    <source>
        <dbReference type="PROSITE" id="PS50004"/>
    </source>
</evidence>
<dbReference type="OrthoDB" id="67700at2759"/>
<feature type="compositionally biased region" description="Basic and acidic residues" evidence="4">
    <location>
        <begin position="2120"/>
        <end position="2138"/>
    </location>
</feature>
<evidence type="ECO:0000256" key="3">
    <source>
        <dbReference type="ARBA" id="ARBA00022827"/>
    </source>
</evidence>
<proteinExistence type="predicted"/>
<dbReference type="FunFam" id="3.50.50.60:FF:000255">
    <property type="entry name" value="tRNA uridine 5-carboxymethylaminomethyl modification enzyme GidA"/>
    <property type="match status" value="1"/>
</dbReference>
<feature type="region of interest" description="Disordered" evidence="4">
    <location>
        <begin position="2273"/>
        <end position="2297"/>
    </location>
</feature>
<dbReference type="SMART" id="SM00239">
    <property type="entry name" value="C2"/>
    <property type="match status" value="2"/>
</dbReference>
<dbReference type="InterPro" id="IPR040131">
    <property type="entry name" value="MnmG_N"/>
</dbReference>
<dbReference type="InterPro" id="IPR056290">
    <property type="entry name" value="CEPT76/DRC7_peptidase-like_dom"/>
</dbReference>
<feature type="region of interest" description="Disordered" evidence="4">
    <location>
        <begin position="935"/>
        <end position="954"/>
    </location>
</feature>
<dbReference type="InterPro" id="IPR047001">
    <property type="entry name" value="MnmG_C_subdom"/>
</dbReference>
<dbReference type="PROSITE" id="PS50004">
    <property type="entry name" value="C2"/>
    <property type="match status" value="1"/>
</dbReference>
<dbReference type="Gene3D" id="2.40.30.260">
    <property type="match status" value="1"/>
</dbReference>
<feature type="compositionally biased region" description="Basic and acidic residues" evidence="4">
    <location>
        <begin position="935"/>
        <end position="944"/>
    </location>
</feature>
<feature type="region of interest" description="Disordered" evidence="4">
    <location>
        <begin position="2120"/>
        <end position="2171"/>
    </location>
</feature>
<dbReference type="GO" id="GO:0030488">
    <property type="term" value="P:tRNA methylation"/>
    <property type="evidence" value="ECO:0007669"/>
    <property type="project" value="TreeGrafter"/>
</dbReference>
<dbReference type="CDD" id="cd00030">
    <property type="entry name" value="C2"/>
    <property type="match status" value="1"/>
</dbReference>
<reference evidence="6 7" key="1">
    <citation type="submission" date="2013-02" db="EMBL/GenBank/DDBJ databases">
        <title>The Genome Annotation of Plasmodium falciparum MaliPS096_E11.</title>
        <authorList>
            <consortium name="The Broad Institute Genome Sequencing Platform"/>
            <consortium name="The Broad Institute Genome Sequencing Center for Infectious Disease"/>
            <person name="Neafsey D."/>
            <person name="Hoffman S."/>
            <person name="Volkman S."/>
            <person name="Rosenthal P."/>
            <person name="Walker B."/>
            <person name="Young S.K."/>
            <person name="Zeng Q."/>
            <person name="Gargeya S."/>
            <person name="Fitzgerald M."/>
            <person name="Haas B."/>
            <person name="Abouelleil A."/>
            <person name="Allen A.W."/>
            <person name="Alvarado L."/>
            <person name="Arachchi H.M."/>
            <person name="Berlin A.M."/>
            <person name="Chapman S.B."/>
            <person name="Gainer-Dewar J."/>
            <person name="Goldberg J."/>
            <person name="Griggs A."/>
            <person name="Gujja S."/>
            <person name="Hansen M."/>
            <person name="Howarth C."/>
            <person name="Imamovic A."/>
            <person name="Ireland A."/>
            <person name="Larimer J."/>
            <person name="McCowan C."/>
            <person name="Murphy C."/>
            <person name="Pearson M."/>
            <person name="Poon T.W."/>
            <person name="Priest M."/>
            <person name="Roberts A."/>
            <person name="Saif S."/>
            <person name="Shea T."/>
            <person name="Sisk P."/>
            <person name="Sykes S."/>
            <person name="Wortman J."/>
            <person name="Nusbaum C."/>
            <person name="Birren B."/>
        </authorList>
    </citation>
    <scope>NUCLEOTIDE SEQUENCE [LARGE SCALE GENOMIC DNA]</scope>
    <source>
        <strain evidence="6 7">MaliPS096_E11</strain>
    </source>
</reference>
<feature type="compositionally biased region" description="Basic and acidic residues" evidence="4">
    <location>
        <begin position="2157"/>
        <end position="2170"/>
    </location>
</feature>
<dbReference type="SMART" id="SM01228">
    <property type="entry name" value="GIDA_assoc_3"/>
    <property type="match status" value="1"/>
</dbReference>
<gene>
    <name evidence="6" type="ORF">PFMALIP_03993</name>
</gene>
<feature type="region of interest" description="Disordered" evidence="4">
    <location>
        <begin position="2632"/>
        <end position="2651"/>
    </location>
</feature>
<keyword evidence="2" id="KW-0285">Flavoprotein</keyword>
<comment type="cofactor">
    <cofactor evidence="1">
        <name>FAD</name>
        <dbReference type="ChEBI" id="CHEBI:57692"/>
    </cofactor>
</comment>
<dbReference type="SUPFAM" id="SSF49562">
    <property type="entry name" value="C2 domain (Calcium/lipid-binding domain, CaLB)"/>
    <property type="match status" value="1"/>
</dbReference>
<dbReference type="InterPro" id="IPR056288">
    <property type="entry name" value="CEP76_C"/>
</dbReference>
<evidence type="ECO:0000256" key="4">
    <source>
        <dbReference type="SAM" id="MobiDB-lite"/>
    </source>
</evidence>
<dbReference type="InterPro" id="IPR002218">
    <property type="entry name" value="MnmG-rel"/>
</dbReference>
<feature type="compositionally biased region" description="Basic residues" evidence="4">
    <location>
        <begin position="2639"/>
        <end position="2651"/>
    </location>
</feature>
<reference evidence="6 7" key="2">
    <citation type="submission" date="2013-02" db="EMBL/GenBank/DDBJ databases">
        <title>The Genome Sequence of Plasmodium falciparum MaliPS096_E11.</title>
        <authorList>
            <consortium name="The Broad Institute Genome Sequencing Platform"/>
            <consortium name="The Broad Institute Genome Sequencing Center for Infectious Disease"/>
            <person name="Neafsey D."/>
            <person name="Cheeseman I."/>
            <person name="Volkman S."/>
            <person name="Adams J."/>
            <person name="Walker B."/>
            <person name="Young S.K."/>
            <person name="Zeng Q."/>
            <person name="Gargeya S."/>
            <person name="Fitzgerald M."/>
            <person name="Haas B."/>
            <person name="Abouelleil A."/>
            <person name="Alvarado L."/>
            <person name="Arachchi H.M."/>
            <person name="Berlin A.M."/>
            <person name="Chapman S.B."/>
            <person name="Dewar J."/>
            <person name="Goldberg J."/>
            <person name="Griggs A."/>
            <person name="Gujja S."/>
            <person name="Hansen M."/>
            <person name="Howarth C."/>
            <person name="Imamovic A."/>
            <person name="Larimer J."/>
            <person name="McCowan C."/>
            <person name="Murphy C."/>
            <person name="Neiman D."/>
            <person name="Pearson M."/>
            <person name="Priest M."/>
            <person name="Roberts A."/>
            <person name="Saif S."/>
            <person name="Shea T."/>
            <person name="Sisk P."/>
            <person name="Sykes S."/>
            <person name="Wortman J."/>
            <person name="Nusbaum C."/>
            <person name="Birren B."/>
        </authorList>
    </citation>
    <scope>NUCLEOTIDE SEQUENCE [LARGE SCALE GENOMIC DNA]</scope>
    <source>
        <strain evidence="6 7">MaliPS096_E11</strain>
    </source>
</reference>
<feature type="compositionally biased region" description="Basic and acidic residues" evidence="4">
    <location>
        <begin position="2408"/>
        <end position="2434"/>
    </location>
</feature>
<feature type="domain" description="C2" evidence="5">
    <location>
        <begin position="1424"/>
        <end position="1550"/>
    </location>
</feature>
<feature type="region of interest" description="Disordered" evidence="4">
    <location>
        <begin position="2383"/>
        <end position="2440"/>
    </location>
</feature>
<dbReference type="PANTHER" id="PTHR11806:SF0">
    <property type="entry name" value="PROTEIN MTO1 HOMOLOG, MITOCHONDRIAL"/>
    <property type="match status" value="1"/>
</dbReference>
<dbReference type="Gene3D" id="2.60.40.150">
    <property type="entry name" value="C2 domain"/>
    <property type="match status" value="1"/>
</dbReference>
<dbReference type="SUPFAM" id="SSF51905">
    <property type="entry name" value="FAD/NAD(P)-binding domain"/>
    <property type="match status" value="1"/>
</dbReference>
<dbReference type="Pfam" id="PF24656">
    <property type="entry name" value="CEPT76_peptidase"/>
    <property type="match status" value="1"/>
</dbReference>
<dbReference type="EMBL" id="KI925591">
    <property type="protein sequence ID" value="ETW47958.1"/>
    <property type="molecule type" value="Genomic_DNA"/>
</dbReference>
<feature type="compositionally biased region" description="Polar residues" evidence="4">
    <location>
        <begin position="945"/>
        <end position="954"/>
    </location>
</feature>
<protein>
    <submittedName>
        <fullName evidence="6">tRNA uridine 5-carboxymethylaminomethyl modification enzyme GidA</fullName>
    </submittedName>
</protein>
<dbReference type="Pfam" id="PF00168">
    <property type="entry name" value="C2"/>
    <property type="match status" value="1"/>
</dbReference>
<dbReference type="Pfam" id="PF24652">
    <property type="entry name" value="CEP76_C"/>
    <property type="match status" value="1"/>
</dbReference>
<feature type="compositionally biased region" description="Basic and acidic residues" evidence="4">
    <location>
        <begin position="2383"/>
        <end position="2401"/>
    </location>
</feature>
<dbReference type="GO" id="GO:0002098">
    <property type="term" value="P:tRNA wobble uridine modification"/>
    <property type="evidence" value="ECO:0007669"/>
    <property type="project" value="TreeGrafter"/>
</dbReference>
<feature type="compositionally biased region" description="Basic and acidic residues" evidence="4">
    <location>
        <begin position="2458"/>
        <end position="2468"/>
    </location>
</feature>
<keyword evidence="3" id="KW-0274">FAD</keyword>
<dbReference type="InterPro" id="IPR000008">
    <property type="entry name" value="C2_dom"/>
</dbReference>
<dbReference type="Pfam" id="PF01134">
    <property type="entry name" value="GIDA"/>
    <property type="match status" value="2"/>
</dbReference>
<evidence type="ECO:0000313" key="7">
    <source>
        <dbReference type="Proteomes" id="UP000030699"/>
    </source>
</evidence>
<evidence type="ECO:0000256" key="1">
    <source>
        <dbReference type="ARBA" id="ARBA00001974"/>
    </source>
</evidence>
<dbReference type="InterPro" id="IPR036188">
    <property type="entry name" value="FAD/NAD-bd_sf"/>
</dbReference>
<dbReference type="GO" id="GO:0050660">
    <property type="term" value="F:flavin adenine dinucleotide binding"/>
    <property type="evidence" value="ECO:0007669"/>
    <property type="project" value="InterPro"/>
</dbReference>
<dbReference type="Gene3D" id="3.50.50.60">
    <property type="entry name" value="FAD/NAD(P)-binding domain"/>
    <property type="match status" value="2"/>
</dbReference>
<organism evidence="6 7">
    <name type="scientific">Plasmodium falciparum MaliPS096_E11</name>
    <dbReference type="NCBI Taxonomy" id="1036727"/>
    <lineage>
        <taxon>Eukaryota</taxon>
        <taxon>Sar</taxon>
        <taxon>Alveolata</taxon>
        <taxon>Apicomplexa</taxon>
        <taxon>Aconoidasida</taxon>
        <taxon>Haemosporida</taxon>
        <taxon>Plasmodiidae</taxon>
        <taxon>Plasmodium</taxon>
        <taxon>Plasmodium (Laverania)</taxon>
    </lineage>
</organism>
<dbReference type="InterPro" id="IPR035892">
    <property type="entry name" value="C2_domain_sf"/>
</dbReference>
<evidence type="ECO:0000313" key="6">
    <source>
        <dbReference type="EMBL" id="ETW47958.1"/>
    </source>
</evidence>
<feature type="region of interest" description="Disordered" evidence="4">
    <location>
        <begin position="2458"/>
        <end position="2481"/>
    </location>
</feature>
<dbReference type="PANTHER" id="PTHR11806">
    <property type="entry name" value="GLUCOSE INHIBITED DIVISION PROTEIN A"/>
    <property type="match status" value="1"/>
</dbReference>
<dbReference type="FunFam" id="3.50.50.60:FF:000082">
    <property type="entry name" value="protein MTO1 homolog, mitochondrial isoform X1"/>
    <property type="match status" value="1"/>
</dbReference>
<dbReference type="Proteomes" id="UP000030699">
    <property type="component" value="Unassembled WGS sequence"/>
</dbReference>
<accession>A0A024WLX5</accession>